<feature type="domain" description="AB hydrolase-1" evidence="3">
    <location>
        <begin position="52"/>
        <end position="320"/>
    </location>
</feature>
<dbReference type="PROSITE" id="PS51257">
    <property type="entry name" value="PROKAR_LIPOPROTEIN"/>
    <property type="match status" value="1"/>
</dbReference>
<dbReference type="PRINTS" id="PR00793">
    <property type="entry name" value="PROAMNOPTASE"/>
</dbReference>
<sequence length="336" mass="38182">MKQLIWLALIASFLFACEKSEYLSEGNYYFIRHKGAAMPVWVKGNLASGVFLITVHGGPGASGHEFAVTKSFSELEKDYAVVYWDQRFSGLSQGDPKKSTLSIDQFVEDVDVVVDFVQQQFNNPKLFMLGHSWGGGLSAAWLGRNNNQQKVKGWIDVDGSVFDSLEVQVVKNWTLERVPAKIAEGKDLKFWQYVIDWYQQHPAPKYSDKEPYIFAAALDTAFDAVSLADTNQIDYGKLLLRSPYSLAYFTNKVDARFADGLDFRPELRRITIPALVLWGKDDPTLPVELADFAFKTLGTAPDRKTKVEFERCGHSPHYEQPTRFVGAMREFMERYQ</sequence>
<dbReference type="EMBL" id="CP002691">
    <property type="protein sequence ID" value="AEE52181.1"/>
    <property type="molecule type" value="Genomic_DNA"/>
</dbReference>
<evidence type="ECO:0000313" key="5">
    <source>
        <dbReference type="Proteomes" id="UP000008461"/>
    </source>
</evidence>
<gene>
    <name evidence="4" type="ordered locus">Halhy_4337</name>
</gene>
<dbReference type="Proteomes" id="UP000008461">
    <property type="component" value="Chromosome"/>
</dbReference>
<protein>
    <submittedName>
        <fullName evidence="4">Alpha/beta hydrolase fold protein</fullName>
    </submittedName>
</protein>
<dbReference type="InterPro" id="IPR050266">
    <property type="entry name" value="AB_hydrolase_sf"/>
</dbReference>
<dbReference type="GO" id="GO:0008233">
    <property type="term" value="F:peptidase activity"/>
    <property type="evidence" value="ECO:0007669"/>
    <property type="project" value="InterPro"/>
</dbReference>
<dbReference type="Gene3D" id="3.40.50.1820">
    <property type="entry name" value="alpha/beta hydrolase"/>
    <property type="match status" value="1"/>
</dbReference>
<evidence type="ECO:0000256" key="1">
    <source>
        <dbReference type="ARBA" id="ARBA00010088"/>
    </source>
</evidence>
<name>F4KPT1_HALH1</name>
<dbReference type="PANTHER" id="PTHR43798:SF33">
    <property type="entry name" value="HYDROLASE, PUTATIVE (AFU_ORTHOLOGUE AFUA_2G14860)-RELATED"/>
    <property type="match status" value="1"/>
</dbReference>
<dbReference type="OrthoDB" id="9796770at2"/>
<dbReference type="RefSeq" id="WP_013766719.1">
    <property type="nucleotide sequence ID" value="NC_015510.1"/>
</dbReference>
<keyword evidence="5" id="KW-1185">Reference proteome</keyword>
<evidence type="ECO:0000256" key="2">
    <source>
        <dbReference type="ARBA" id="ARBA00022801"/>
    </source>
</evidence>
<dbReference type="InterPro" id="IPR000073">
    <property type="entry name" value="AB_hydrolase_1"/>
</dbReference>
<evidence type="ECO:0000259" key="3">
    <source>
        <dbReference type="Pfam" id="PF00561"/>
    </source>
</evidence>
<dbReference type="PANTHER" id="PTHR43798">
    <property type="entry name" value="MONOACYLGLYCEROL LIPASE"/>
    <property type="match status" value="1"/>
</dbReference>
<dbReference type="eggNOG" id="COG2267">
    <property type="taxonomic scope" value="Bacteria"/>
</dbReference>
<dbReference type="AlphaFoldDB" id="F4KPT1"/>
<dbReference type="GO" id="GO:0006508">
    <property type="term" value="P:proteolysis"/>
    <property type="evidence" value="ECO:0007669"/>
    <property type="project" value="InterPro"/>
</dbReference>
<keyword evidence="2 4" id="KW-0378">Hydrolase</keyword>
<reference evidence="4 5" key="1">
    <citation type="journal article" date="2011" name="Stand. Genomic Sci.">
        <title>Complete genome sequence of Haliscomenobacter hydrossis type strain (O).</title>
        <authorList>
            <consortium name="US DOE Joint Genome Institute (JGI-PGF)"/>
            <person name="Daligault H."/>
            <person name="Lapidus A."/>
            <person name="Zeytun A."/>
            <person name="Nolan M."/>
            <person name="Lucas S."/>
            <person name="Del Rio T.G."/>
            <person name="Tice H."/>
            <person name="Cheng J.F."/>
            <person name="Tapia R."/>
            <person name="Han C."/>
            <person name="Goodwin L."/>
            <person name="Pitluck S."/>
            <person name="Liolios K."/>
            <person name="Pagani I."/>
            <person name="Ivanova N."/>
            <person name="Huntemann M."/>
            <person name="Mavromatis K."/>
            <person name="Mikhailova N."/>
            <person name="Pati A."/>
            <person name="Chen A."/>
            <person name="Palaniappan K."/>
            <person name="Land M."/>
            <person name="Hauser L."/>
            <person name="Brambilla E.M."/>
            <person name="Rohde M."/>
            <person name="Verbarg S."/>
            <person name="Goker M."/>
            <person name="Bristow J."/>
            <person name="Eisen J.A."/>
            <person name="Markowitz V."/>
            <person name="Hugenholtz P."/>
            <person name="Kyrpides N.C."/>
            <person name="Klenk H.P."/>
            <person name="Woyke T."/>
        </authorList>
    </citation>
    <scope>NUCLEOTIDE SEQUENCE [LARGE SCALE GENOMIC DNA]</scope>
    <source>
        <strain evidence="5">ATCC 27775 / DSM 1100 / LMG 10767 / O</strain>
    </source>
</reference>
<reference key="2">
    <citation type="submission" date="2011-04" db="EMBL/GenBank/DDBJ databases">
        <title>Complete sequence of chromosome of Haliscomenobacter hydrossis DSM 1100.</title>
        <authorList>
            <consortium name="US DOE Joint Genome Institute (JGI-PGF)"/>
            <person name="Lucas S."/>
            <person name="Han J."/>
            <person name="Lapidus A."/>
            <person name="Bruce D."/>
            <person name="Goodwin L."/>
            <person name="Pitluck S."/>
            <person name="Peters L."/>
            <person name="Kyrpides N."/>
            <person name="Mavromatis K."/>
            <person name="Ivanova N."/>
            <person name="Ovchinnikova G."/>
            <person name="Pagani I."/>
            <person name="Daligault H."/>
            <person name="Detter J.C."/>
            <person name="Han C."/>
            <person name="Land M."/>
            <person name="Hauser L."/>
            <person name="Markowitz V."/>
            <person name="Cheng J.-F."/>
            <person name="Hugenholtz P."/>
            <person name="Woyke T."/>
            <person name="Wu D."/>
            <person name="Verbarg S."/>
            <person name="Frueling A."/>
            <person name="Brambilla E."/>
            <person name="Klenk H.-P."/>
            <person name="Eisen J.A."/>
        </authorList>
    </citation>
    <scope>NUCLEOTIDE SEQUENCE</scope>
    <source>
        <strain>DSM 1100</strain>
    </source>
</reference>
<proteinExistence type="inferred from homology"/>
<evidence type="ECO:0000313" key="4">
    <source>
        <dbReference type="EMBL" id="AEE52181.1"/>
    </source>
</evidence>
<dbReference type="SUPFAM" id="SSF53474">
    <property type="entry name" value="alpha/beta-Hydrolases"/>
    <property type="match status" value="1"/>
</dbReference>
<dbReference type="InterPro" id="IPR002410">
    <property type="entry name" value="Peptidase_S33"/>
</dbReference>
<organism evidence="4 5">
    <name type="scientific">Haliscomenobacter hydrossis (strain ATCC 27775 / DSM 1100 / LMG 10767 / O)</name>
    <dbReference type="NCBI Taxonomy" id="760192"/>
    <lineage>
        <taxon>Bacteria</taxon>
        <taxon>Pseudomonadati</taxon>
        <taxon>Bacteroidota</taxon>
        <taxon>Saprospiria</taxon>
        <taxon>Saprospirales</taxon>
        <taxon>Haliscomenobacteraceae</taxon>
        <taxon>Haliscomenobacter</taxon>
    </lineage>
</organism>
<comment type="similarity">
    <text evidence="1">Belongs to the peptidase S33 family.</text>
</comment>
<accession>F4KPT1</accession>
<dbReference type="InterPro" id="IPR029058">
    <property type="entry name" value="AB_hydrolase_fold"/>
</dbReference>
<dbReference type="KEGG" id="hhy:Halhy_4337"/>
<dbReference type="GO" id="GO:0016020">
    <property type="term" value="C:membrane"/>
    <property type="evidence" value="ECO:0007669"/>
    <property type="project" value="TreeGrafter"/>
</dbReference>
<dbReference type="Pfam" id="PF00561">
    <property type="entry name" value="Abhydrolase_1"/>
    <property type="match status" value="1"/>
</dbReference>
<dbReference type="HOGENOM" id="CLU_836099_0_0_10"/>
<dbReference type="STRING" id="760192.Halhy_4337"/>